<proteinExistence type="predicted"/>
<dbReference type="EMBL" id="BK014836">
    <property type="protein sequence ID" value="DAD77960.1"/>
    <property type="molecule type" value="Genomic_DNA"/>
</dbReference>
<sequence>MPAVKLGRDNTSKNLSRLIYGRVKERNVKLDDLLKLAGVSSKTTLTKRMREPLGEQMKGTIAICKRLGITREEFLDSFDY</sequence>
<evidence type="ECO:0000313" key="1">
    <source>
        <dbReference type="EMBL" id="DAD77960.1"/>
    </source>
</evidence>
<name>A0A8S5M721_9CAUD</name>
<reference evidence="1" key="1">
    <citation type="journal article" date="2021" name="Proc. Natl. Acad. Sci. U.S.A.">
        <title>A Catalog of Tens of Thousands of Viruses from Human Metagenomes Reveals Hidden Associations with Chronic Diseases.</title>
        <authorList>
            <person name="Tisza M.J."/>
            <person name="Buck C.B."/>
        </authorList>
    </citation>
    <scope>NUCLEOTIDE SEQUENCE</scope>
    <source>
        <strain evidence="1">CtHDv29</strain>
    </source>
</reference>
<accession>A0A8S5M721</accession>
<organism evidence="1">
    <name type="scientific">Siphoviridae sp. ctHDv29</name>
    <dbReference type="NCBI Taxonomy" id="2826228"/>
    <lineage>
        <taxon>Viruses</taxon>
        <taxon>Duplodnaviria</taxon>
        <taxon>Heunggongvirae</taxon>
        <taxon>Uroviricota</taxon>
        <taxon>Caudoviricetes</taxon>
    </lineage>
</organism>
<protein>
    <submittedName>
        <fullName evidence="1">Regulatory protein-modification, helix-turn-helix, transcriptional regulator, DNA</fullName>
    </submittedName>
</protein>